<comment type="caution">
    <text evidence="1">The sequence shown here is derived from an EMBL/GenBank/DDBJ whole genome shotgun (WGS) entry which is preliminary data.</text>
</comment>
<protein>
    <recommendedName>
        <fullName evidence="3">Secreted protein</fullName>
    </recommendedName>
</protein>
<sequence length="110" mass="12342">MSVLSFVEGVLLTCVAEKTGRNELKRRLDGRKEREKERDSFFFRNTFLLLTQKTEGRHAGRQGRHAACYRDGSLVGRGASPWKMKLVPHEEVGDGRNVGVGRVDVARLGS</sequence>
<accession>A0ABR1AIT0</accession>
<organism evidence="1 2">
    <name type="scientific">Polyplax serrata</name>
    <name type="common">Common mouse louse</name>
    <dbReference type="NCBI Taxonomy" id="468196"/>
    <lineage>
        <taxon>Eukaryota</taxon>
        <taxon>Metazoa</taxon>
        <taxon>Ecdysozoa</taxon>
        <taxon>Arthropoda</taxon>
        <taxon>Hexapoda</taxon>
        <taxon>Insecta</taxon>
        <taxon>Pterygota</taxon>
        <taxon>Neoptera</taxon>
        <taxon>Paraneoptera</taxon>
        <taxon>Psocodea</taxon>
        <taxon>Troctomorpha</taxon>
        <taxon>Phthiraptera</taxon>
        <taxon>Anoplura</taxon>
        <taxon>Polyplacidae</taxon>
        <taxon>Polyplax</taxon>
    </lineage>
</organism>
<gene>
    <name evidence="1" type="ORF">RUM44_006679</name>
</gene>
<dbReference type="EMBL" id="JAWJWF010000048">
    <property type="protein sequence ID" value="KAK6620278.1"/>
    <property type="molecule type" value="Genomic_DNA"/>
</dbReference>
<evidence type="ECO:0000313" key="1">
    <source>
        <dbReference type="EMBL" id="KAK6620278.1"/>
    </source>
</evidence>
<proteinExistence type="predicted"/>
<evidence type="ECO:0008006" key="3">
    <source>
        <dbReference type="Google" id="ProtNLM"/>
    </source>
</evidence>
<keyword evidence="2" id="KW-1185">Reference proteome</keyword>
<evidence type="ECO:0000313" key="2">
    <source>
        <dbReference type="Proteomes" id="UP001359485"/>
    </source>
</evidence>
<name>A0ABR1AIT0_POLSC</name>
<reference evidence="1 2" key="1">
    <citation type="submission" date="2023-09" db="EMBL/GenBank/DDBJ databases">
        <title>Genomes of two closely related lineages of the louse Polyplax serrata with different host specificities.</title>
        <authorList>
            <person name="Martinu J."/>
            <person name="Tarabai H."/>
            <person name="Stefka J."/>
            <person name="Hypsa V."/>
        </authorList>
    </citation>
    <scope>NUCLEOTIDE SEQUENCE [LARGE SCALE GENOMIC DNA]</scope>
    <source>
        <strain evidence="1">98ZLc_SE</strain>
    </source>
</reference>
<dbReference type="Proteomes" id="UP001359485">
    <property type="component" value="Unassembled WGS sequence"/>
</dbReference>